<evidence type="ECO:0000313" key="1">
    <source>
        <dbReference type="EMBL" id="SVE21919.1"/>
    </source>
</evidence>
<proteinExistence type="predicted"/>
<name>A0A383BPW7_9ZZZZ</name>
<reference evidence="1" key="1">
    <citation type="submission" date="2018-05" db="EMBL/GenBank/DDBJ databases">
        <authorList>
            <person name="Lanie J.A."/>
            <person name="Ng W.-L."/>
            <person name="Kazmierczak K.M."/>
            <person name="Andrzejewski T.M."/>
            <person name="Davidsen T.M."/>
            <person name="Wayne K.J."/>
            <person name="Tettelin H."/>
            <person name="Glass J.I."/>
            <person name="Rusch D."/>
            <person name="Podicherti R."/>
            <person name="Tsui H.-C.T."/>
            <person name="Winkler M.E."/>
        </authorList>
    </citation>
    <scope>NUCLEOTIDE SEQUENCE</scope>
</reference>
<dbReference type="AlphaFoldDB" id="A0A383BPW7"/>
<accession>A0A383BPW7</accession>
<protein>
    <submittedName>
        <fullName evidence="1">Uncharacterized protein</fullName>
    </submittedName>
</protein>
<dbReference type="EMBL" id="UINC01202224">
    <property type="protein sequence ID" value="SVE21919.1"/>
    <property type="molecule type" value="Genomic_DNA"/>
</dbReference>
<gene>
    <name evidence="1" type="ORF">METZ01_LOCUS474773</name>
</gene>
<organism evidence="1">
    <name type="scientific">marine metagenome</name>
    <dbReference type="NCBI Taxonomy" id="408172"/>
    <lineage>
        <taxon>unclassified sequences</taxon>
        <taxon>metagenomes</taxon>
        <taxon>ecological metagenomes</taxon>
    </lineage>
</organism>
<sequence length="55" mass="7234">MKQDEKKYMYGIYKRFRKKYPTLKFDEFIRELERDDFDEERFHRRLQYGKFSKWI</sequence>